<reference evidence="4" key="2">
    <citation type="submission" date="2024-04" db="EMBL/GenBank/DDBJ databases">
        <authorList>
            <person name="Chen Y."/>
            <person name="Shah S."/>
            <person name="Dougan E. K."/>
            <person name="Thang M."/>
            <person name="Chan C."/>
        </authorList>
    </citation>
    <scope>NUCLEOTIDE SEQUENCE [LARGE SCALE GENOMIC DNA]</scope>
</reference>
<protein>
    <submittedName>
        <fullName evidence="5">Prolyl 3,4-dihydroxylase OGFOD1 (OtOGFOD1) (US1 2 prolyl 3,4-dihydroxylase)</fullName>
    </submittedName>
</protein>
<evidence type="ECO:0000313" key="5">
    <source>
        <dbReference type="EMBL" id="CAL4779971.1"/>
    </source>
</evidence>
<dbReference type="PANTHER" id="PTHR12117:SF0">
    <property type="entry name" value="PROLYL 3-HYDROXYLASE OGFOD1"/>
    <property type="match status" value="1"/>
</dbReference>
<evidence type="ECO:0000313" key="4">
    <source>
        <dbReference type="EMBL" id="CAL1146034.1"/>
    </source>
</evidence>
<feature type="compositionally biased region" description="Basic and acidic residues" evidence="1">
    <location>
        <begin position="605"/>
        <end position="627"/>
    </location>
</feature>
<accession>A0A9P1FWX6</accession>
<feature type="domain" description="Oxoglutarate/iron-dependent oxygenase C-terminal degradation" evidence="2">
    <location>
        <begin position="75"/>
        <end position="264"/>
    </location>
</feature>
<dbReference type="GO" id="GO:0031543">
    <property type="term" value="F:peptidyl-proline dioxygenase activity"/>
    <property type="evidence" value="ECO:0007669"/>
    <property type="project" value="TreeGrafter"/>
</dbReference>
<evidence type="ECO:0000259" key="2">
    <source>
        <dbReference type="Pfam" id="PF10637"/>
    </source>
</evidence>
<dbReference type="GO" id="GO:0006449">
    <property type="term" value="P:regulation of translational termination"/>
    <property type="evidence" value="ECO:0007669"/>
    <property type="project" value="TreeGrafter"/>
</dbReference>
<comment type="caution">
    <text evidence="3">The sequence shown here is derived from an EMBL/GenBank/DDBJ whole genome shotgun (WGS) entry which is preliminary data.</text>
</comment>
<dbReference type="Pfam" id="PF10637">
    <property type="entry name" value="Ofd1_CTDD"/>
    <property type="match status" value="1"/>
</dbReference>
<proteinExistence type="predicted"/>
<organism evidence="3">
    <name type="scientific">Cladocopium goreaui</name>
    <dbReference type="NCBI Taxonomy" id="2562237"/>
    <lineage>
        <taxon>Eukaryota</taxon>
        <taxon>Sar</taxon>
        <taxon>Alveolata</taxon>
        <taxon>Dinophyceae</taxon>
        <taxon>Suessiales</taxon>
        <taxon>Symbiodiniaceae</taxon>
        <taxon>Cladocopium</taxon>
    </lineage>
</organism>
<dbReference type="InterPro" id="IPR019601">
    <property type="entry name" value="Oxoglutarate/Fe-dep_Oase_C"/>
</dbReference>
<dbReference type="GO" id="GO:0005506">
    <property type="term" value="F:iron ion binding"/>
    <property type="evidence" value="ECO:0007669"/>
    <property type="project" value="InterPro"/>
</dbReference>
<dbReference type="Gene3D" id="3.60.130.20">
    <property type="entry name" value="Oxoglutarate/iron-dependent oxygenase, C-terminal degradation domain"/>
    <property type="match status" value="1"/>
</dbReference>
<dbReference type="GO" id="GO:0031418">
    <property type="term" value="F:L-ascorbic acid binding"/>
    <property type="evidence" value="ECO:0007669"/>
    <property type="project" value="InterPro"/>
</dbReference>
<dbReference type="EMBL" id="CAMXCT020001738">
    <property type="protein sequence ID" value="CAL1146034.1"/>
    <property type="molecule type" value="Genomic_DNA"/>
</dbReference>
<feature type="region of interest" description="Disordered" evidence="1">
    <location>
        <begin position="686"/>
        <end position="705"/>
    </location>
</feature>
<feature type="region of interest" description="Disordered" evidence="1">
    <location>
        <begin position="389"/>
        <end position="408"/>
    </location>
</feature>
<evidence type="ECO:0000313" key="3">
    <source>
        <dbReference type="EMBL" id="CAI3992659.1"/>
    </source>
</evidence>
<dbReference type="GO" id="GO:0005737">
    <property type="term" value="C:cytoplasm"/>
    <property type="evidence" value="ECO:0007669"/>
    <property type="project" value="TreeGrafter"/>
</dbReference>
<feature type="compositionally biased region" description="Basic and acidic residues" evidence="1">
    <location>
        <begin position="635"/>
        <end position="644"/>
    </location>
</feature>
<evidence type="ECO:0000256" key="1">
    <source>
        <dbReference type="SAM" id="MobiDB-lite"/>
    </source>
</evidence>
<dbReference type="EMBL" id="CAMXCT030001738">
    <property type="protein sequence ID" value="CAL4779971.1"/>
    <property type="molecule type" value="Genomic_DNA"/>
</dbReference>
<feature type="region of interest" description="Disordered" evidence="1">
    <location>
        <begin position="1030"/>
        <end position="1055"/>
    </location>
</feature>
<keyword evidence="6" id="KW-1185">Reference proteome</keyword>
<dbReference type="CDD" id="cd09275">
    <property type="entry name" value="RNase_HI_RT_DIRS1"/>
    <property type="match status" value="1"/>
</dbReference>
<dbReference type="InterPro" id="IPR043044">
    <property type="entry name" value="TPA1/Ofd1_C"/>
</dbReference>
<gene>
    <name evidence="3" type="ORF">C1SCF055_LOCUS19471</name>
</gene>
<reference evidence="3" key="1">
    <citation type="submission" date="2022-10" db="EMBL/GenBank/DDBJ databases">
        <authorList>
            <person name="Chen Y."/>
            <person name="Dougan E. K."/>
            <person name="Chan C."/>
            <person name="Rhodes N."/>
            <person name="Thang M."/>
        </authorList>
    </citation>
    <scope>NUCLEOTIDE SEQUENCE</scope>
</reference>
<evidence type="ECO:0000313" key="6">
    <source>
        <dbReference type="Proteomes" id="UP001152797"/>
    </source>
</evidence>
<dbReference type="InterPro" id="IPR051842">
    <property type="entry name" value="uS12_prolyl_hydroxylase"/>
</dbReference>
<feature type="region of interest" description="Disordered" evidence="1">
    <location>
        <begin position="605"/>
        <end position="671"/>
    </location>
</feature>
<sequence length="1776" mass="198779">MRLYGQRGHSACRLPGEPGFYKNDGLNVITGVKAQSMCNVANKEPPLRGDAREFPKELRGAPQSNSQSSFPVSRAQAVRKQFEESSYAVLTEFLREDVAQRLARELEELDRADGFQPDAEELPVPCYTSGVQDGWELVGPPHLRRFLRFCSGFQAESPHGRLGRGLSDVAGELFASETFLRWLKACTGLDPKNDGRPQVRRFRPGLDYTVAARGAQDTDEADLDAILCFAMGSEGEASTAAMEAWASEEVGGFECYLAADEEDETVEAQARYNFCFPYVHSRAAMSLLPSEDEVRDLGNIAEAARLLRLPPTLWEAFCEQVGNPGTDLRVLAALPAHVVVQGIGQAQLAGNGLSAVEAAHVGLMWRVARFKMYLLKGGPIENFVDVDPWEPNSNGPAQGQVPAPAGKSNGLKEKVLKMSNLLDQTDDSELMPPDMLTVSAWNQRYLQLMGDMPNEEEEPTDAQMAALDKRVNQMGHVFRVAALSLDICSLAALLGYEKLIERLTVQWPRNWDLIAHADDKARAERLERIRRNLVMDLKEGRQIPSDFKEEKPWSVCFRLLAQDEGYWSEQVRHPATAWLASGGRGIPMASAEALAAAHFPGLVEGHDIEATGGGERDDRRRQANRDKRVAKRKRQQAEREELQRLRSAPSSSKGGGGTSKGKGKGSGRDQAGDEICFSWAKDSGPCMSEPSTGRASSASAAHGADAEVPERVQKCLDEARDFSQYKLLRRFRFVHLFSGPRDVLAEELKAQCEAEGLGIDVESYDKLIDSSHDLVKSEPFETILNKSKNQDYDGGHAGFPCSSFSRARLNSSGEGPGPVRSGLEIYGLASNDRRQQAEADRGTVLAVRSTMVVAEIVTSQRKRAVPTVGTLENPPGSDTKEEGPAWELPELKEFEEKLNATTALFNTCAYQAKEKYKWFKPGRMTGCLAELSTLTRKCTCPSWVKHQALVGKHLTAKAAEYPQELAKAYAKLVVKAFKVTMQMEWWRHQLRMKSEEVSAAQKNWIASKMKKQLPPVTMVDLSSSKRAWLADDVENDKGPTEGPSKKRRKEQENQHFVGGMRNPAKAVSRLTKLAEAGRDVRRLWTRFVKDNPKVIETAESYGSENCELDPEALECWRKEIESFLKVKEFEDIILKEPGRFVSPLNSKLWKGWRKFSGDPERDLVQWIREGAPLGMAEDIPYCGIFPMTDEELPEVEGMPDIEAQLGAENYKSFKEEPEHAMHEIERYLKKGFCMEVDEMDLRRQFPTGTISKLALILKEKEDGSIKRRIIIDLLRSGGNSRCKIRERIVLPRVQDVMDSLKYLREQRFSVMLRAQREEWPDADQCQDIELVSADLADAYCHLAVAERELGNCVTPSMHPGKYLVFTAMLFGFRGAPLIMGRFASMLARMLQALIPPDEMQSQLYMDDPLWMMQGPKWRRQENLALILYMCGALGVKLQFKKGFRGLDAVWIGTRMELRLAEEVLVLSIPPKMMNEVTKTLTGWNNKGMVPVREVRAVTGKLSWICGIITRARWCVNILYAVITQTLKDVSLEEERAKRRDDTRPKPHMVAVHRMELPRQWFLAMFEKPDKFAVRREPLYAVHPTFALITDASPQGVGAILADIDKGSKQLVPLEALEIPVTEDIAKWMGIEWKAPSGQGPLEAWAVLMALKKWKHRLRGCSILIRSDSVVALATIRKTAAPSPVLNWIGAELALRAEELQLGRFSAQHIPGSWNQEADWLSRPHERGELPERLKGVPLRQFPKSSLMTSALAPPGASEALRWGQTSKVVSTAFDEL</sequence>
<name>A0A9P1FWX6_9DINO</name>
<dbReference type="EMBL" id="CAMXCT010001738">
    <property type="protein sequence ID" value="CAI3992659.1"/>
    <property type="molecule type" value="Genomic_DNA"/>
</dbReference>
<dbReference type="InterPro" id="IPR043502">
    <property type="entry name" value="DNA/RNA_pol_sf"/>
</dbReference>
<dbReference type="OrthoDB" id="430522at2759"/>
<dbReference type="Proteomes" id="UP001152797">
    <property type="component" value="Unassembled WGS sequence"/>
</dbReference>
<dbReference type="PANTHER" id="PTHR12117">
    <property type="entry name" value="HISTONE ACETYLTRANSFERASE COMPLEX"/>
    <property type="match status" value="1"/>
</dbReference>
<dbReference type="SUPFAM" id="SSF56672">
    <property type="entry name" value="DNA/RNA polymerases"/>
    <property type="match status" value="1"/>
</dbReference>